<evidence type="ECO:0000259" key="3">
    <source>
        <dbReference type="Pfam" id="PF19305"/>
    </source>
</evidence>
<feature type="domain" description="MmgE/PrpD N-terminal" evidence="2">
    <location>
        <begin position="17"/>
        <end position="257"/>
    </location>
</feature>
<evidence type="ECO:0000256" key="1">
    <source>
        <dbReference type="ARBA" id="ARBA00006174"/>
    </source>
</evidence>
<dbReference type="GO" id="GO:0016829">
    <property type="term" value="F:lyase activity"/>
    <property type="evidence" value="ECO:0007669"/>
    <property type="project" value="InterPro"/>
</dbReference>
<dbReference type="Pfam" id="PF03972">
    <property type="entry name" value="MmgE_PrpD_N"/>
    <property type="match status" value="1"/>
</dbReference>
<dbReference type="InterPro" id="IPR045337">
    <property type="entry name" value="MmgE_PrpD_C"/>
</dbReference>
<sequence length="472" mass="52618">MGFRVNADQIKTNYTDTLSRFTADLKYEDIPAEVRERAKFIAMQTVGVGLATKGTPIADRSVALGKFTGGAVSEGGATLWTTGCKSSVVGAAFCNSTLADALDWEDCSWTGHPSASIIPVAFAVAEAEHKSGKDYITAIVAAYEVYQRIAMAVQPPENWPNYKGWGLTSWQIFAGVIPAAKLYGLNAEQVNQAIGFGATNCTIPGQLHHITMSDAYHYEHGYRSMDGVVSAMNAKLGISNYMDALDDPWSFENHMCVSPFPEWYTKDLGKRWLTMETLLKHWPANMWIQTPLELTDRLLTEHDIKKDDIAEIIVDPPTYLRMYYSPDGYSSMMQAQFSIPYMLACLILDHTPGANWCDETKLKDSEILALAAEIHGGNSDMLYMPQCFKNFQKGRHPVITVTIKTFSGKEYSETMEGHLGHPRMMMTPEQFKDRFRIQAAPTLRGDKLEQVADLLANVERCDDMAKVGELLR</sequence>
<comment type="similarity">
    <text evidence="1">Belongs to the PrpD family.</text>
</comment>
<dbReference type="InterPro" id="IPR005656">
    <property type="entry name" value="MmgE_PrpD"/>
</dbReference>
<proteinExistence type="inferred from homology"/>
<name>A0A8J6J1T3_9FIRM</name>
<accession>A0A8J6J1T3</accession>
<dbReference type="Gene3D" id="1.10.4100.10">
    <property type="entry name" value="2-methylcitrate dehydratase PrpD"/>
    <property type="match status" value="1"/>
</dbReference>
<dbReference type="InterPro" id="IPR036148">
    <property type="entry name" value="MmgE/PrpD_sf"/>
</dbReference>
<protein>
    <submittedName>
        <fullName evidence="4">MmgE/PrpD family protein</fullName>
    </submittedName>
</protein>
<organism evidence="4 5">
    <name type="scientific">Lawsonibacter hominis</name>
    <dbReference type="NCBI Taxonomy" id="2763053"/>
    <lineage>
        <taxon>Bacteria</taxon>
        <taxon>Bacillati</taxon>
        <taxon>Bacillota</taxon>
        <taxon>Clostridia</taxon>
        <taxon>Eubacteriales</taxon>
        <taxon>Oscillospiraceae</taxon>
        <taxon>Lawsonibacter</taxon>
    </lineage>
</organism>
<reference evidence="4" key="1">
    <citation type="submission" date="2020-08" db="EMBL/GenBank/DDBJ databases">
        <title>Genome public.</title>
        <authorList>
            <person name="Liu C."/>
            <person name="Sun Q."/>
        </authorList>
    </citation>
    <scope>NUCLEOTIDE SEQUENCE</scope>
    <source>
        <strain evidence="4">NSJ-51</strain>
    </source>
</reference>
<keyword evidence="5" id="KW-1185">Reference proteome</keyword>
<evidence type="ECO:0000313" key="4">
    <source>
        <dbReference type="EMBL" id="MBC5734647.1"/>
    </source>
</evidence>
<evidence type="ECO:0000313" key="5">
    <source>
        <dbReference type="Proteomes" id="UP000661435"/>
    </source>
</evidence>
<dbReference type="PANTHER" id="PTHR16943">
    <property type="entry name" value="2-METHYLCITRATE DEHYDRATASE-RELATED"/>
    <property type="match status" value="1"/>
</dbReference>
<comment type="caution">
    <text evidence="4">The sequence shown here is derived from an EMBL/GenBank/DDBJ whole genome shotgun (WGS) entry which is preliminary data.</text>
</comment>
<dbReference type="InterPro" id="IPR042183">
    <property type="entry name" value="MmgE/PrpD_sf_1"/>
</dbReference>
<gene>
    <name evidence="4" type="ORF">H8S57_13060</name>
</gene>
<dbReference type="AlphaFoldDB" id="A0A8J6J1T3"/>
<dbReference type="InterPro" id="IPR045336">
    <property type="entry name" value="MmgE_PrpD_N"/>
</dbReference>
<dbReference type="PANTHER" id="PTHR16943:SF8">
    <property type="entry name" value="2-METHYLCITRATE DEHYDRATASE"/>
    <property type="match status" value="1"/>
</dbReference>
<dbReference type="SUPFAM" id="SSF103378">
    <property type="entry name" value="2-methylcitrate dehydratase PrpD"/>
    <property type="match status" value="1"/>
</dbReference>
<dbReference type="Proteomes" id="UP000661435">
    <property type="component" value="Unassembled WGS sequence"/>
</dbReference>
<dbReference type="Pfam" id="PF19305">
    <property type="entry name" value="MmgE_PrpD_C"/>
    <property type="match status" value="1"/>
</dbReference>
<dbReference type="EMBL" id="JACOPP010000022">
    <property type="protein sequence ID" value="MBC5734647.1"/>
    <property type="molecule type" value="Genomic_DNA"/>
</dbReference>
<evidence type="ECO:0000259" key="2">
    <source>
        <dbReference type="Pfam" id="PF03972"/>
    </source>
</evidence>
<dbReference type="RefSeq" id="WP_186908476.1">
    <property type="nucleotide sequence ID" value="NZ_JACOPP010000022.1"/>
</dbReference>
<feature type="domain" description="MmgE/PrpD C-terminal" evidence="3">
    <location>
        <begin position="282"/>
        <end position="449"/>
    </location>
</feature>